<dbReference type="NCBIfam" id="TIGR02937">
    <property type="entry name" value="sigma70-ECF"/>
    <property type="match status" value="1"/>
</dbReference>
<dbReference type="GO" id="GO:0006352">
    <property type="term" value="P:DNA-templated transcription initiation"/>
    <property type="evidence" value="ECO:0007669"/>
    <property type="project" value="InterPro"/>
</dbReference>
<evidence type="ECO:0000256" key="5">
    <source>
        <dbReference type="ARBA" id="ARBA00023163"/>
    </source>
</evidence>
<evidence type="ECO:0000313" key="9">
    <source>
        <dbReference type="EMBL" id="AJI78087.1"/>
    </source>
</evidence>
<dbReference type="Gene3D" id="1.10.1740.10">
    <property type="match status" value="1"/>
</dbReference>
<feature type="compositionally biased region" description="Acidic residues" evidence="6">
    <location>
        <begin position="119"/>
        <end position="130"/>
    </location>
</feature>
<keyword evidence="2" id="KW-0805">Transcription regulation</keyword>
<dbReference type="GO" id="GO:0016987">
    <property type="term" value="F:sigma factor activity"/>
    <property type="evidence" value="ECO:0007669"/>
    <property type="project" value="UniProtKB-KW"/>
</dbReference>
<name>A0A0B6ENP6_9CORY</name>
<feature type="region of interest" description="Disordered" evidence="6">
    <location>
        <begin position="108"/>
        <end position="130"/>
    </location>
</feature>
<organism evidence="9 10">
    <name type="scientific">Corynebacterium singulare</name>
    <dbReference type="NCBI Taxonomy" id="161899"/>
    <lineage>
        <taxon>Bacteria</taxon>
        <taxon>Bacillati</taxon>
        <taxon>Actinomycetota</taxon>
        <taxon>Actinomycetes</taxon>
        <taxon>Mycobacteriales</taxon>
        <taxon>Corynebacteriaceae</taxon>
        <taxon>Corynebacterium</taxon>
    </lineage>
</organism>
<feature type="compositionally biased region" description="Basic and acidic residues" evidence="6">
    <location>
        <begin position="108"/>
        <end position="118"/>
    </location>
</feature>
<dbReference type="InterPro" id="IPR036388">
    <property type="entry name" value="WH-like_DNA-bd_sf"/>
</dbReference>
<dbReference type="GO" id="GO:0003677">
    <property type="term" value="F:DNA binding"/>
    <property type="evidence" value="ECO:0007669"/>
    <property type="project" value="UniProtKB-KW"/>
</dbReference>
<keyword evidence="3" id="KW-0731">Sigma factor</keyword>
<dbReference type="HOGENOM" id="CLU_047691_10_1_11"/>
<protein>
    <submittedName>
        <fullName evidence="9">RNA polymerase sigma factor, sigma-70 family</fullName>
    </submittedName>
</protein>
<dbReference type="InterPro" id="IPR013249">
    <property type="entry name" value="RNA_pol_sigma70_r4_t2"/>
</dbReference>
<evidence type="ECO:0000256" key="1">
    <source>
        <dbReference type="ARBA" id="ARBA00010641"/>
    </source>
</evidence>
<accession>A0A0B6ENP6</accession>
<evidence type="ECO:0000259" key="7">
    <source>
        <dbReference type="Pfam" id="PF04542"/>
    </source>
</evidence>
<dbReference type="Pfam" id="PF08281">
    <property type="entry name" value="Sigma70_r4_2"/>
    <property type="match status" value="1"/>
</dbReference>
<dbReference type="AlphaFoldDB" id="A0A0B6ENP6"/>
<reference evidence="9 10" key="1">
    <citation type="journal article" date="2015" name="Genome Announc.">
        <title>Complete Genome Sequence and Annotation of Corynebacterium singulare DSM 44357, Isolated from a Human Semen Specimen.</title>
        <authorList>
            <person name="Merten M."/>
            <person name="Brinkrolf K."/>
            <person name="Albersmeier A."/>
            <person name="Kutter Y."/>
            <person name="Ruckert C."/>
            <person name="Tauch A."/>
        </authorList>
    </citation>
    <scope>NUCLEOTIDE SEQUENCE [LARGE SCALE GENOMIC DNA]</scope>
    <source>
        <strain evidence="9">IBS B52218</strain>
    </source>
</reference>
<dbReference type="SUPFAM" id="SSF88946">
    <property type="entry name" value="Sigma2 domain of RNA polymerase sigma factors"/>
    <property type="match status" value="1"/>
</dbReference>
<dbReference type="InterPro" id="IPR013325">
    <property type="entry name" value="RNA_pol_sigma_r2"/>
</dbReference>
<dbReference type="EMBL" id="CP010827">
    <property type="protein sequence ID" value="AJI78087.1"/>
    <property type="molecule type" value="Genomic_DNA"/>
</dbReference>
<gene>
    <name evidence="9" type="primary">sigD</name>
    <name evidence="9" type="ORF">CSING_02685</name>
</gene>
<evidence type="ECO:0000313" key="10">
    <source>
        <dbReference type="Proteomes" id="UP000031890"/>
    </source>
</evidence>
<feature type="domain" description="RNA polymerase sigma-70 region 2" evidence="7">
    <location>
        <begin position="46"/>
        <end position="111"/>
    </location>
</feature>
<proteinExistence type="inferred from homology"/>
<comment type="similarity">
    <text evidence="1">Belongs to the sigma-70 factor family. ECF subfamily.</text>
</comment>
<dbReference type="PANTHER" id="PTHR43133">
    <property type="entry name" value="RNA POLYMERASE ECF-TYPE SIGMA FACTO"/>
    <property type="match status" value="1"/>
</dbReference>
<dbReference type="STRING" id="161899.CSING_02685"/>
<dbReference type="NCBIfam" id="NF007230">
    <property type="entry name" value="PRK09648.1"/>
    <property type="match status" value="1"/>
</dbReference>
<dbReference type="PANTHER" id="PTHR43133:SF58">
    <property type="entry name" value="ECF RNA POLYMERASE SIGMA FACTOR SIGD"/>
    <property type="match status" value="1"/>
</dbReference>
<evidence type="ECO:0000256" key="4">
    <source>
        <dbReference type="ARBA" id="ARBA00023125"/>
    </source>
</evidence>
<dbReference type="Gene3D" id="1.10.10.10">
    <property type="entry name" value="Winged helix-like DNA-binding domain superfamily/Winged helix DNA-binding domain"/>
    <property type="match status" value="1"/>
</dbReference>
<sequence length="205" mass="22238">MATQATGTGGDAMASKRDSDKELADLVPLAADGSRRALQNIMRIIHPQVLRYCRARIGGNRQPTAEDVAQEICLAVATSISTYKDKGRPFMAYVYGIASHKVTDAHRALSRDQTHPTDEVPEDAADDATPEESVLVMDGSNRVRALLDTLSDKARDIIILRVFVGLSAEETAEIVESTPGAVRVAQHRALAQLRKSLDSRATETQ</sequence>
<evidence type="ECO:0000256" key="3">
    <source>
        <dbReference type="ARBA" id="ARBA00023082"/>
    </source>
</evidence>
<dbReference type="InterPro" id="IPR013324">
    <property type="entry name" value="RNA_pol_sigma_r3/r4-like"/>
</dbReference>
<keyword evidence="5" id="KW-0804">Transcription</keyword>
<evidence type="ECO:0000256" key="2">
    <source>
        <dbReference type="ARBA" id="ARBA00023015"/>
    </source>
</evidence>
<dbReference type="InterPro" id="IPR007627">
    <property type="entry name" value="RNA_pol_sigma70_r2"/>
</dbReference>
<dbReference type="KEGG" id="csx:CSING_02685"/>
<dbReference type="Proteomes" id="UP000031890">
    <property type="component" value="Chromosome"/>
</dbReference>
<dbReference type="SUPFAM" id="SSF88659">
    <property type="entry name" value="Sigma3 and sigma4 domains of RNA polymerase sigma factors"/>
    <property type="match status" value="1"/>
</dbReference>
<dbReference type="InterPro" id="IPR014284">
    <property type="entry name" value="RNA_pol_sigma-70_dom"/>
</dbReference>
<dbReference type="Pfam" id="PF04542">
    <property type="entry name" value="Sigma70_r2"/>
    <property type="match status" value="1"/>
</dbReference>
<feature type="domain" description="RNA polymerase sigma factor 70 region 4 type 2" evidence="8">
    <location>
        <begin position="141"/>
        <end position="193"/>
    </location>
</feature>
<evidence type="ECO:0000256" key="6">
    <source>
        <dbReference type="SAM" id="MobiDB-lite"/>
    </source>
</evidence>
<keyword evidence="4" id="KW-0238">DNA-binding</keyword>
<evidence type="ECO:0000259" key="8">
    <source>
        <dbReference type="Pfam" id="PF08281"/>
    </source>
</evidence>
<dbReference type="InterPro" id="IPR039425">
    <property type="entry name" value="RNA_pol_sigma-70-like"/>
</dbReference>
<dbReference type="CDD" id="cd06171">
    <property type="entry name" value="Sigma70_r4"/>
    <property type="match status" value="1"/>
</dbReference>